<dbReference type="GO" id="GO:0005886">
    <property type="term" value="C:plasma membrane"/>
    <property type="evidence" value="ECO:0007669"/>
    <property type="project" value="TreeGrafter"/>
</dbReference>
<protein>
    <submittedName>
        <fullName evidence="2">Lysine exporter LysO family protein</fullName>
    </submittedName>
</protein>
<evidence type="ECO:0000313" key="2">
    <source>
        <dbReference type="EMBL" id="HIV62886.1"/>
    </source>
</evidence>
<feature type="transmembrane region" description="Helical" evidence="1">
    <location>
        <begin position="65"/>
        <end position="86"/>
    </location>
</feature>
<reference evidence="2" key="2">
    <citation type="submission" date="2021-04" db="EMBL/GenBank/DDBJ databases">
        <authorList>
            <person name="Gilroy R."/>
        </authorList>
    </citation>
    <scope>NUCLEOTIDE SEQUENCE</scope>
    <source>
        <strain evidence="2">CHK193-4272</strain>
    </source>
</reference>
<reference evidence="2" key="1">
    <citation type="journal article" date="2021" name="PeerJ">
        <title>Extensive microbial diversity within the chicken gut microbiome revealed by metagenomics and culture.</title>
        <authorList>
            <person name="Gilroy R."/>
            <person name="Ravi A."/>
            <person name="Getino M."/>
            <person name="Pursley I."/>
            <person name="Horton D.L."/>
            <person name="Alikhan N.F."/>
            <person name="Baker D."/>
            <person name="Gharbi K."/>
            <person name="Hall N."/>
            <person name="Watson M."/>
            <person name="Adriaenssens E.M."/>
            <person name="Foster-Nyarko E."/>
            <person name="Jarju S."/>
            <person name="Secka A."/>
            <person name="Antonio M."/>
            <person name="Oren A."/>
            <person name="Chaudhuri R.R."/>
            <person name="La Ragione R."/>
            <person name="Hildebrand F."/>
            <person name="Pallen M.J."/>
        </authorList>
    </citation>
    <scope>NUCLEOTIDE SEQUENCE</scope>
    <source>
        <strain evidence="2">CHK193-4272</strain>
    </source>
</reference>
<dbReference type="GO" id="GO:0015661">
    <property type="term" value="F:L-lysine efflux transmembrane transporter activity"/>
    <property type="evidence" value="ECO:0007669"/>
    <property type="project" value="InterPro"/>
</dbReference>
<dbReference type="PANTHER" id="PTHR35804:SF1">
    <property type="entry name" value="LYSINE EXPORTER LYSO"/>
    <property type="match status" value="1"/>
</dbReference>
<keyword evidence="1" id="KW-0472">Membrane</keyword>
<feature type="transmembrane region" description="Helical" evidence="1">
    <location>
        <begin position="35"/>
        <end position="53"/>
    </location>
</feature>
<dbReference type="InterPro" id="IPR005642">
    <property type="entry name" value="LysO"/>
</dbReference>
<dbReference type="Proteomes" id="UP000886808">
    <property type="component" value="Unassembled WGS sequence"/>
</dbReference>
<dbReference type="PANTHER" id="PTHR35804">
    <property type="entry name" value="LYSINE EXPORTER LYSO"/>
    <property type="match status" value="1"/>
</dbReference>
<feature type="transmembrane region" description="Helical" evidence="1">
    <location>
        <begin position="174"/>
        <end position="198"/>
    </location>
</feature>
<evidence type="ECO:0000256" key="1">
    <source>
        <dbReference type="SAM" id="Phobius"/>
    </source>
</evidence>
<accession>A0A9D1PIM7</accession>
<proteinExistence type="predicted"/>
<feature type="transmembrane region" description="Helical" evidence="1">
    <location>
        <begin position="131"/>
        <end position="154"/>
    </location>
</feature>
<feature type="transmembrane region" description="Helical" evidence="1">
    <location>
        <begin position="101"/>
        <end position="124"/>
    </location>
</feature>
<name>A0A9D1PIM7_9FIRM</name>
<gene>
    <name evidence="2" type="ORF">H9746_08630</name>
</gene>
<evidence type="ECO:0000313" key="3">
    <source>
        <dbReference type="Proteomes" id="UP000886808"/>
    </source>
</evidence>
<comment type="caution">
    <text evidence="2">The sequence shown here is derived from an EMBL/GenBank/DDBJ whole genome shotgun (WGS) entry which is preliminary data.</text>
</comment>
<keyword evidence="1" id="KW-0812">Transmembrane</keyword>
<organism evidence="2 3">
    <name type="scientific">Candidatus Butyricicoccus avistercoris</name>
    <dbReference type="NCBI Taxonomy" id="2838518"/>
    <lineage>
        <taxon>Bacteria</taxon>
        <taxon>Bacillati</taxon>
        <taxon>Bacillota</taxon>
        <taxon>Clostridia</taxon>
        <taxon>Eubacteriales</taxon>
        <taxon>Butyricicoccaceae</taxon>
        <taxon>Butyricicoccus</taxon>
    </lineage>
</organism>
<sequence>MVILAVIALVLGTLYGLSGQEFAVLDYLASHTDYILYLTMVLVGISVGLHESIVEQMKKYHLKLLLIPTGIIIGSIIGGVICSFVLNEPMRESLAISGGLGWYSLTGVAIGNLSGAEYGSIAFLSNLMREIISFFVIPVIAIKLNYYTCIAPAGATSEDTTLPMMIRYTDEKTVVFSVLNGVICSAAVPVIMSVCYTLF</sequence>
<dbReference type="Pfam" id="PF03956">
    <property type="entry name" value="Lys_export"/>
    <property type="match status" value="1"/>
</dbReference>
<dbReference type="AlphaFoldDB" id="A0A9D1PIM7"/>
<keyword evidence="1" id="KW-1133">Transmembrane helix</keyword>
<dbReference type="EMBL" id="DXIE01000049">
    <property type="protein sequence ID" value="HIV62886.1"/>
    <property type="molecule type" value="Genomic_DNA"/>
</dbReference>